<accession>A0AA49JEW8</accession>
<dbReference type="PANTHER" id="PTHR11669">
    <property type="entry name" value="REPLICATION FACTOR C / DNA POLYMERASE III GAMMA-TAU SUBUNIT"/>
    <property type="match status" value="1"/>
</dbReference>
<dbReference type="GO" id="GO:0006261">
    <property type="term" value="P:DNA-templated DNA replication"/>
    <property type="evidence" value="ECO:0007669"/>
    <property type="project" value="TreeGrafter"/>
</dbReference>
<dbReference type="InterPro" id="IPR027417">
    <property type="entry name" value="P-loop_NTPase"/>
</dbReference>
<dbReference type="SUPFAM" id="SSF52540">
    <property type="entry name" value="P-loop containing nucleoside triphosphate hydrolases"/>
    <property type="match status" value="1"/>
</dbReference>
<dbReference type="PANTHER" id="PTHR11669:SF8">
    <property type="entry name" value="DNA POLYMERASE III SUBUNIT DELTA"/>
    <property type="match status" value="1"/>
</dbReference>
<organism evidence="1">
    <name type="scientific">Roseihalotalea indica</name>
    <dbReference type="NCBI Taxonomy" id="2867963"/>
    <lineage>
        <taxon>Bacteria</taxon>
        <taxon>Pseudomonadati</taxon>
        <taxon>Bacteroidota</taxon>
        <taxon>Cytophagia</taxon>
        <taxon>Cytophagales</taxon>
        <taxon>Catalimonadaceae</taxon>
        <taxon>Roseihalotalea</taxon>
    </lineage>
</organism>
<proteinExistence type="predicted"/>
<evidence type="ECO:0000313" key="1">
    <source>
        <dbReference type="EMBL" id="WKN34794.1"/>
    </source>
</evidence>
<sequence>MQFSDIQGLQEVKEHLIQSANADKVAHAQLFLGPEGSANLALALAYATYLNCEDRQENGQCTDNSAGQRTDRYIHPDLHFVFPVCSTKKVTGKDVVSDSFITEWRTFLTEHPYGTLGEWSQYLGAENKALNISKEESRNIIRKLSLKAFESRYKIVIIWHPECMHPAAANGILKVLEEPPERTLFLLIAESTEQLLPTILSRTQIVNIRAFSDEEMVLMLEQHASDQSDIDGQRLRRIATLAEGNLYHGLQLLDEIEDDSHQLFRDWMRLCYVQDYKRLLPFVDRFQKQSKETQKSLFSYGLTMMREILMHQSVSQLAEDGSEDIIQKEKTLIRSQGKDLDFVINFSKVVDLSALEKLTYLLNEAYYHLERNANPKIVLLDTSLQVGKLIKRV</sequence>
<dbReference type="Gene3D" id="3.40.50.300">
    <property type="entry name" value="P-loop containing nucleotide triphosphate hydrolases"/>
    <property type="match status" value="1"/>
</dbReference>
<dbReference type="EMBL" id="CP120682">
    <property type="protein sequence ID" value="WKN34794.1"/>
    <property type="molecule type" value="Genomic_DNA"/>
</dbReference>
<gene>
    <name evidence="1" type="ORF">K4G66_20685</name>
</gene>
<dbReference type="Pfam" id="PF13177">
    <property type="entry name" value="DNA_pol3_delta2"/>
    <property type="match status" value="1"/>
</dbReference>
<name>A0AA49JEW8_9BACT</name>
<protein>
    <submittedName>
        <fullName evidence="1">DNA polymerase III subunit delta</fullName>
    </submittedName>
</protein>
<dbReference type="AlphaFoldDB" id="A0AA49JEW8"/>
<reference evidence="1" key="2">
    <citation type="journal article" date="2024" name="Antonie Van Leeuwenhoek">
        <title>Roseihalotalea indica gen. nov., sp. nov., a halophilic Bacteroidetes from mesopelagic Southwest Indian Ocean with higher carbohydrate metabolic potential.</title>
        <authorList>
            <person name="Chen B."/>
            <person name="Zhang M."/>
            <person name="Lin D."/>
            <person name="Ye J."/>
            <person name="Tang K."/>
        </authorList>
    </citation>
    <scope>NUCLEOTIDE SEQUENCE</scope>
    <source>
        <strain evidence="1">TK19036</strain>
    </source>
</reference>
<dbReference type="InterPro" id="IPR050238">
    <property type="entry name" value="DNA_Rep/Repair_Clamp_Loader"/>
</dbReference>
<reference evidence="1" key="1">
    <citation type="journal article" date="2023" name="Comput. Struct. Biotechnol. J.">
        <title>Discovery of a novel marine Bacteroidetes with a rich repertoire of carbohydrate-active enzymes.</title>
        <authorList>
            <person name="Chen B."/>
            <person name="Liu G."/>
            <person name="Chen Q."/>
            <person name="Wang H."/>
            <person name="Liu L."/>
            <person name="Tang K."/>
        </authorList>
    </citation>
    <scope>NUCLEOTIDE SEQUENCE</scope>
    <source>
        <strain evidence="1">TK19036</strain>
    </source>
</reference>